<proteinExistence type="predicted"/>
<reference evidence="2 3" key="1">
    <citation type="journal article" date="2022" name="Front. Microbiol.">
        <title>Identification and characterization of a novel class of self-sufficient cytochrome P450 hydroxylase involved in cyclohexanecarboxylate degradation in Paraburkholderia terrae strain KU-64.</title>
        <authorList>
            <person name="Yamamoto T."/>
            <person name="Hasegawa Y."/>
            <person name="Iwaki H."/>
        </authorList>
    </citation>
    <scope>NUCLEOTIDE SEQUENCE [LARGE SCALE GENOMIC DNA]</scope>
    <source>
        <strain evidence="2 3">KU-64</strain>
    </source>
</reference>
<accession>A0ABN6JJN3</accession>
<name>A0ABN6JJN3_9BURK</name>
<sequence>MDIDTVEWPLSGVTVYVSIVPMAQPFSPPSDVVRARTRSTPCASRRAARVAQGAGTTR</sequence>
<protein>
    <submittedName>
        <fullName evidence="2">Uncharacterized protein</fullName>
    </submittedName>
</protein>
<evidence type="ECO:0000313" key="3">
    <source>
        <dbReference type="Proteomes" id="UP001319874"/>
    </source>
</evidence>
<gene>
    <name evidence="2" type="ORF">PTKU64_47850</name>
</gene>
<organism evidence="2 3">
    <name type="scientific">Paraburkholderia terrae</name>
    <dbReference type="NCBI Taxonomy" id="311230"/>
    <lineage>
        <taxon>Bacteria</taxon>
        <taxon>Pseudomonadati</taxon>
        <taxon>Pseudomonadota</taxon>
        <taxon>Betaproteobacteria</taxon>
        <taxon>Burkholderiales</taxon>
        <taxon>Burkholderiaceae</taxon>
        <taxon>Paraburkholderia</taxon>
    </lineage>
</organism>
<keyword evidence="3" id="KW-1185">Reference proteome</keyword>
<dbReference type="Proteomes" id="UP001319874">
    <property type="component" value="Chromosome 2"/>
</dbReference>
<feature type="region of interest" description="Disordered" evidence="1">
    <location>
        <begin position="28"/>
        <end position="58"/>
    </location>
</feature>
<dbReference type="RefSeq" id="WP_229513630.1">
    <property type="nucleotide sequence ID" value="NZ_AP024956.1"/>
</dbReference>
<evidence type="ECO:0000313" key="2">
    <source>
        <dbReference type="EMBL" id="BCZ81110.1"/>
    </source>
</evidence>
<dbReference type="EMBL" id="AP024956">
    <property type="protein sequence ID" value="BCZ81110.1"/>
    <property type="molecule type" value="Genomic_DNA"/>
</dbReference>
<evidence type="ECO:0000256" key="1">
    <source>
        <dbReference type="SAM" id="MobiDB-lite"/>
    </source>
</evidence>